<accession>X1QVT1</accession>
<comment type="caution">
    <text evidence="1">The sequence shown here is derived from an EMBL/GenBank/DDBJ whole genome shotgun (WGS) entry which is preliminary data.</text>
</comment>
<dbReference type="EMBL" id="BARW01001169">
    <property type="protein sequence ID" value="GAI72383.1"/>
    <property type="molecule type" value="Genomic_DNA"/>
</dbReference>
<protein>
    <submittedName>
        <fullName evidence="1">Uncharacterized protein</fullName>
    </submittedName>
</protein>
<sequence length="243" mass="26874">MPHGTRDWGLVGPKETTFGLDDLGEQAVRLGSSHLWDRRGDVLLQEDFRNGRATLKDLDISTETSVSLWAGNAAHGSYSLRLHSGIKADAGAIGLIWQRGLPKASAIGLEYTFSIADGMTDWQWWIYRHGPTYFQDGLISWRLGSSQLQYRDDGGGMVPFAWDVTSFPYDAPNHTGKMVVDFAQGRYSRFILDGVTYDLGAIPCIRVDPIAALSVYVNILMLASVDDDVDGYVDNVIITQNEP</sequence>
<gene>
    <name evidence="1" type="ORF">S12H4_03967</name>
</gene>
<name>X1QVT1_9ZZZZ</name>
<proteinExistence type="predicted"/>
<evidence type="ECO:0000313" key="1">
    <source>
        <dbReference type="EMBL" id="GAI72383.1"/>
    </source>
</evidence>
<dbReference type="AlphaFoldDB" id="X1QVT1"/>
<organism evidence="1">
    <name type="scientific">marine sediment metagenome</name>
    <dbReference type="NCBI Taxonomy" id="412755"/>
    <lineage>
        <taxon>unclassified sequences</taxon>
        <taxon>metagenomes</taxon>
        <taxon>ecological metagenomes</taxon>
    </lineage>
</organism>
<reference evidence="1" key="1">
    <citation type="journal article" date="2014" name="Front. Microbiol.">
        <title>High frequency of phylogenetically diverse reductive dehalogenase-homologous genes in deep subseafloor sedimentary metagenomes.</title>
        <authorList>
            <person name="Kawai M."/>
            <person name="Futagami T."/>
            <person name="Toyoda A."/>
            <person name="Takaki Y."/>
            <person name="Nishi S."/>
            <person name="Hori S."/>
            <person name="Arai W."/>
            <person name="Tsubouchi T."/>
            <person name="Morono Y."/>
            <person name="Uchiyama I."/>
            <person name="Ito T."/>
            <person name="Fujiyama A."/>
            <person name="Inagaki F."/>
            <person name="Takami H."/>
        </authorList>
    </citation>
    <scope>NUCLEOTIDE SEQUENCE</scope>
    <source>
        <strain evidence="1">Expedition CK06-06</strain>
    </source>
</reference>